<keyword evidence="3" id="KW-1185">Reference proteome</keyword>
<evidence type="ECO:0000313" key="2">
    <source>
        <dbReference type="EMBL" id="MFC5435923.1"/>
    </source>
</evidence>
<sequence>MTIRTAFAPLLGLGLLLSMQAAIATTPPAFTAIYNVSQGGEPMGVATITLRAAGNGEWIYSKDVKSTGGLAAMLGASMKETSRFRWKGDVPEAIGYDYQLQTGIKNKQRHLSVDWTTHQVTVDEGKGAQAYPASPGMVERNTTALALGLALRDGSQQVTLPVAVRQQVQTQSFKVTGKETIKVPAGSFNADRIDRTDAERGFSAWYVPARYPLPVKLSQHDGGDLTMELVSYQANSG</sequence>
<dbReference type="RefSeq" id="WP_377302670.1">
    <property type="nucleotide sequence ID" value="NZ_JBHSMK010000002.1"/>
</dbReference>
<evidence type="ECO:0000256" key="1">
    <source>
        <dbReference type="SAM" id="SignalP"/>
    </source>
</evidence>
<proteinExistence type="predicted"/>
<feature type="chain" id="PRO_5046753160" evidence="1">
    <location>
        <begin position="25"/>
        <end position="237"/>
    </location>
</feature>
<dbReference type="InterPro" id="IPR021457">
    <property type="entry name" value="DUF3108"/>
</dbReference>
<dbReference type="Gene3D" id="2.40.360.20">
    <property type="match status" value="1"/>
</dbReference>
<dbReference type="Proteomes" id="UP001596013">
    <property type="component" value="Unassembled WGS sequence"/>
</dbReference>
<accession>A0ABW0JIL1</accession>
<reference evidence="3" key="1">
    <citation type="journal article" date="2019" name="Int. J. Syst. Evol. Microbiol.">
        <title>The Global Catalogue of Microorganisms (GCM) 10K type strain sequencing project: providing services to taxonomists for standard genome sequencing and annotation.</title>
        <authorList>
            <consortium name="The Broad Institute Genomics Platform"/>
            <consortium name="The Broad Institute Genome Sequencing Center for Infectious Disease"/>
            <person name="Wu L."/>
            <person name="Ma J."/>
        </authorList>
    </citation>
    <scope>NUCLEOTIDE SEQUENCE [LARGE SCALE GENOMIC DNA]</scope>
    <source>
        <strain evidence="3">JCM 17130</strain>
    </source>
</reference>
<comment type="caution">
    <text evidence="2">The sequence shown here is derived from an EMBL/GenBank/DDBJ whole genome shotgun (WGS) entry which is preliminary data.</text>
</comment>
<dbReference type="Pfam" id="PF11306">
    <property type="entry name" value="DUF3108"/>
    <property type="match status" value="1"/>
</dbReference>
<dbReference type="EMBL" id="JBHSMK010000002">
    <property type="protein sequence ID" value="MFC5435923.1"/>
    <property type="molecule type" value="Genomic_DNA"/>
</dbReference>
<protein>
    <submittedName>
        <fullName evidence="2">DUF3108 domain-containing protein</fullName>
    </submittedName>
</protein>
<gene>
    <name evidence="2" type="ORF">ACFPME_05100</name>
</gene>
<evidence type="ECO:0000313" key="3">
    <source>
        <dbReference type="Proteomes" id="UP001596013"/>
    </source>
</evidence>
<keyword evidence="1" id="KW-0732">Signal</keyword>
<organism evidence="2 3">
    <name type="scientific">Rhodanobacter umsongensis</name>
    <dbReference type="NCBI Taxonomy" id="633153"/>
    <lineage>
        <taxon>Bacteria</taxon>
        <taxon>Pseudomonadati</taxon>
        <taxon>Pseudomonadota</taxon>
        <taxon>Gammaproteobacteria</taxon>
        <taxon>Lysobacterales</taxon>
        <taxon>Rhodanobacteraceae</taxon>
        <taxon>Rhodanobacter</taxon>
    </lineage>
</organism>
<name>A0ABW0JIL1_9GAMM</name>
<feature type="signal peptide" evidence="1">
    <location>
        <begin position="1"/>
        <end position="24"/>
    </location>
</feature>